<dbReference type="InterPro" id="IPR000847">
    <property type="entry name" value="LysR_HTH_N"/>
</dbReference>
<dbReference type="PANTHER" id="PTHR30419:SF31">
    <property type="entry name" value="BLR3139 PROTEIN"/>
    <property type="match status" value="1"/>
</dbReference>
<evidence type="ECO:0000259" key="5">
    <source>
        <dbReference type="PROSITE" id="PS50931"/>
    </source>
</evidence>
<dbReference type="Pfam" id="PF03466">
    <property type="entry name" value="LysR_substrate"/>
    <property type="match status" value="1"/>
</dbReference>
<dbReference type="InterPro" id="IPR050950">
    <property type="entry name" value="HTH-type_LysR_regulators"/>
</dbReference>
<dbReference type="STRING" id="349163.Acry_0842"/>
<dbReference type="PRINTS" id="PR00039">
    <property type="entry name" value="HTHLYSR"/>
</dbReference>
<reference evidence="6 7" key="1">
    <citation type="submission" date="2007-05" db="EMBL/GenBank/DDBJ databases">
        <title>Complete sequence of chromosome of Acidiphilium cryptum JF-5.</title>
        <authorList>
            <consortium name="US DOE Joint Genome Institute"/>
            <person name="Copeland A."/>
            <person name="Lucas S."/>
            <person name="Lapidus A."/>
            <person name="Barry K."/>
            <person name="Detter J.C."/>
            <person name="Glavina del Rio T."/>
            <person name="Hammon N."/>
            <person name="Israni S."/>
            <person name="Dalin E."/>
            <person name="Tice H."/>
            <person name="Pitluck S."/>
            <person name="Sims D."/>
            <person name="Brettin T."/>
            <person name="Bruce D."/>
            <person name="Han C."/>
            <person name="Schmutz J."/>
            <person name="Larimer F."/>
            <person name="Land M."/>
            <person name="Hauser L."/>
            <person name="Kyrpides N."/>
            <person name="Kim E."/>
            <person name="Magnuson T."/>
            <person name="Richardson P."/>
        </authorList>
    </citation>
    <scope>NUCLEOTIDE SEQUENCE [LARGE SCALE GENOMIC DNA]</scope>
    <source>
        <strain evidence="6 7">JF-5</strain>
    </source>
</reference>
<evidence type="ECO:0000313" key="7">
    <source>
        <dbReference type="Proteomes" id="UP000000245"/>
    </source>
</evidence>
<feature type="domain" description="HTH lysR-type" evidence="5">
    <location>
        <begin position="1"/>
        <end position="57"/>
    </location>
</feature>
<dbReference type="SUPFAM" id="SSF53850">
    <property type="entry name" value="Periplasmic binding protein-like II"/>
    <property type="match status" value="1"/>
</dbReference>
<dbReference type="Pfam" id="PF00126">
    <property type="entry name" value="HTH_1"/>
    <property type="match status" value="1"/>
</dbReference>
<dbReference type="Proteomes" id="UP000000245">
    <property type="component" value="Chromosome"/>
</dbReference>
<dbReference type="FunFam" id="1.10.10.10:FF:000001">
    <property type="entry name" value="LysR family transcriptional regulator"/>
    <property type="match status" value="1"/>
</dbReference>
<dbReference type="Gene3D" id="1.10.10.10">
    <property type="entry name" value="Winged helix-like DNA-binding domain superfamily/Winged helix DNA-binding domain"/>
    <property type="match status" value="1"/>
</dbReference>
<sequence>MIDKLEYLLALAREEHFGRGAESCGVTQPTFSAGIRSLEEALGMPLVERSSRFQGFTPEGERVLEWARRIVGDMHAMRADIRALKRGLNGLLRIAAIPTALATITELTTPYRRQHEAVRFSIQSCTSNEVLRRLDNFEVDAGVTYIDNEPIGKNRVVPLYDERYRLLTAADAPLGRREQVSWAEVGQIPLCLLTPDMQNRRILDRLLRNAGTELRPTLESNSIVVLVSHVQTGRWACVLPEKLAQIFGLTPRLRAIPIVEPEEVHAVGLVLPNREPVSPLVAALVNVAEGLARGQAALA</sequence>
<evidence type="ECO:0000256" key="2">
    <source>
        <dbReference type="ARBA" id="ARBA00023015"/>
    </source>
</evidence>
<dbReference type="GO" id="GO:0003677">
    <property type="term" value="F:DNA binding"/>
    <property type="evidence" value="ECO:0007669"/>
    <property type="project" value="UniProtKB-KW"/>
</dbReference>
<dbReference type="HOGENOM" id="CLU_039613_6_2_5"/>
<evidence type="ECO:0000256" key="1">
    <source>
        <dbReference type="ARBA" id="ARBA00009437"/>
    </source>
</evidence>
<dbReference type="CDD" id="cd05466">
    <property type="entry name" value="PBP2_LTTR_substrate"/>
    <property type="match status" value="1"/>
</dbReference>
<evidence type="ECO:0000256" key="3">
    <source>
        <dbReference type="ARBA" id="ARBA00023125"/>
    </source>
</evidence>
<name>A5FWS9_ACICJ</name>
<gene>
    <name evidence="6" type="ordered locus">Acry_0842</name>
</gene>
<dbReference type="InterPro" id="IPR036390">
    <property type="entry name" value="WH_DNA-bd_sf"/>
</dbReference>
<dbReference type="SUPFAM" id="SSF46785">
    <property type="entry name" value="Winged helix' DNA-binding domain"/>
    <property type="match status" value="1"/>
</dbReference>
<keyword evidence="3" id="KW-0238">DNA-binding</keyword>
<dbReference type="PANTHER" id="PTHR30419">
    <property type="entry name" value="HTH-TYPE TRANSCRIPTIONAL REGULATOR YBHD"/>
    <property type="match status" value="1"/>
</dbReference>
<dbReference type="KEGG" id="acr:Acry_0842"/>
<evidence type="ECO:0000256" key="4">
    <source>
        <dbReference type="ARBA" id="ARBA00023163"/>
    </source>
</evidence>
<dbReference type="EMBL" id="CP000697">
    <property type="protein sequence ID" value="ABQ30061.1"/>
    <property type="molecule type" value="Genomic_DNA"/>
</dbReference>
<dbReference type="GO" id="GO:0003700">
    <property type="term" value="F:DNA-binding transcription factor activity"/>
    <property type="evidence" value="ECO:0007669"/>
    <property type="project" value="InterPro"/>
</dbReference>
<keyword evidence="2" id="KW-0805">Transcription regulation</keyword>
<evidence type="ECO:0000313" key="6">
    <source>
        <dbReference type="EMBL" id="ABQ30061.1"/>
    </source>
</evidence>
<dbReference type="InterPro" id="IPR036388">
    <property type="entry name" value="WH-like_DNA-bd_sf"/>
</dbReference>
<keyword evidence="7" id="KW-1185">Reference proteome</keyword>
<dbReference type="RefSeq" id="WP_011941816.1">
    <property type="nucleotide sequence ID" value="NC_009484.1"/>
</dbReference>
<accession>A5FWS9</accession>
<dbReference type="AlphaFoldDB" id="A5FWS9"/>
<dbReference type="InterPro" id="IPR005119">
    <property type="entry name" value="LysR_subst-bd"/>
</dbReference>
<dbReference type="Gene3D" id="3.40.190.290">
    <property type="match status" value="1"/>
</dbReference>
<organism evidence="6 7">
    <name type="scientific">Acidiphilium cryptum (strain JF-5)</name>
    <dbReference type="NCBI Taxonomy" id="349163"/>
    <lineage>
        <taxon>Bacteria</taxon>
        <taxon>Pseudomonadati</taxon>
        <taxon>Pseudomonadota</taxon>
        <taxon>Alphaproteobacteria</taxon>
        <taxon>Acetobacterales</taxon>
        <taxon>Acidocellaceae</taxon>
        <taxon>Acidiphilium</taxon>
    </lineage>
</organism>
<protein>
    <submittedName>
        <fullName evidence="6">Transcriptional regulator, LysR family</fullName>
    </submittedName>
</protein>
<comment type="similarity">
    <text evidence="1">Belongs to the LysR transcriptional regulatory family.</text>
</comment>
<dbReference type="eggNOG" id="COG0583">
    <property type="taxonomic scope" value="Bacteria"/>
</dbReference>
<dbReference type="PROSITE" id="PS50931">
    <property type="entry name" value="HTH_LYSR"/>
    <property type="match status" value="1"/>
</dbReference>
<keyword evidence="4" id="KW-0804">Transcription</keyword>
<dbReference type="GO" id="GO:0005829">
    <property type="term" value="C:cytosol"/>
    <property type="evidence" value="ECO:0007669"/>
    <property type="project" value="TreeGrafter"/>
</dbReference>
<proteinExistence type="inferred from homology"/>